<evidence type="ECO:0000313" key="3">
    <source>
        <dbReference type="Proteomes" id="UP000480804"/>
    </source>
</evidence>
<evidence type="ECO:0000313" key="1">
    <source>
        <dbReference type="EMBL" id="GFH78294.1"/>
    </source>
</evidence>
<dbReference type="EMBL" id="BMSC01000006">
    <property type="protein sequence ID" value="GGU69942.1"/>
    <property type="molecule type" value="Genomic_DNA"/>
</dbReference>
<protein>
    <submittedName>
        <fullName evidence="2">Uncharacterized protein</fullName>
    </submittedName>
</protein>
<proteinExistence type="predicted"/>
<reference evidence="1 3" key="2">
    <citation type="submission" date="2020-02" db="EMBL/GenBank/DDBJ databases">
        <title>Whole genome shotgun sequence of Streptomyces gougerotii NBRC 13043.</title>
        <authorList>
            <person name="Ichikawa N."/>
            <person name="Komaki H."/>
            <person name="Tamura T."/>
        </authorList>
    </citation>
    <scope>NUCLEOTIDE SEQUENCE [LARGE SCALE GENOMIC DNA]</scope>
    <source>
        <strain evidence="1 3">NBRC 13043</strain>
    </source>
</reference>
<organism evidence="2 4">
    <name type="scientific">Streptomyces gougerotii</name>
    <dbReference type="NCBI Taxonomy" id="53448"/>
    <lineage>
        <taxon>Bacteria</taxon>
        <taxon>Bacillati</taxon>
        <taxon>Actinomycetota</taxon>
        <taxon>Actinomycetes</taxon>
        <taxon>Kitasatosporales</taxon>
        <taxon>Streptomycetaceae</taxon>
        <taxon>Streptomyces</taxon>
        <taxon>Streptomyces diastaticus group</taxon>
    </lineage>
</organism>
<dbReference type="Proteomes" id="UP000480804">
    <property type="component" value="Unassembled WGS sequence"/>
</dbReference>
<reference evidence="2" key="3">
    <citation type="submission" date="2020-09" db="EMBL/GenBank/DDBJ databases">
        <authorList>
            <person name="Sun Q."/>
            <person name="Ohkuma M."/>
        </authorList>
    </citation>
    <scope>NUCLEOTIDE SEQUENCE</scope>
    <source>
        <strain evidence="2">JCM 4136</strain>
    </source>
</reference>
<evidence type="ECO:0000313" key="4">
    <source>
        <dbReference type="Proteomes" id="UP000660975"/>
    </source>
</evidence>
<dbReference type="EMBL" id="BLLO01000017">
    <property type="protein sequence ID" value="GFH78294.1"/>
    <property type="molecule type" value="Genomic_DNA"/>
</dbReference>
<dbReference type="Proteomes" id="UP000660975">
    <property type="component" value="Unassembled WGS sequence"/>
</dbReference>
<accession>A0A8H9HJN3</accession>
<comment type="caution">
    <text evidence="2">The sequence shown here is derived from an EMBL/GenBank/DDBJ whole genome shotgun (WGS) entry which is preliminary data.</text>
</comment>
<keyword evidence="3" id="KW-1185">Reference proteome</keyword>
<reference evidence="2" key="1">
    <citation type="journal article" date="2014" name="Int. J. Syst. Evol. Microbiol.">
        <title>Complete genome sequence of Corynebacterium casei LMG S-19264T (=DSM 44701T), isolated from a smear-ripened cheese.</title>
        <authorList>
            <consortium name="US DOE Joint Genome Institute (JGI-PGF)"/>
            <person name="Walter F."/>
            <person name="Albersmeier A."/>
            <person name="Kalinowski J."/>
            <person name="Ruckert C."/>
        </authorList>
    </citation>
    <scope>NUCLEOTIDE SEQUENCE</scope>
    <source>
        <strain evidence="2">JCM 4136</strain>
    </source>
</reference>
<sequence length="88" mass="9421">MRVLGVAAVFVAPVARVPRVMRTRRARPVVREGSLVSGRWGWSVEGGGPVFRPVGGGGARVDRKLKILCAERQRAAGGSCEAVVRHMT</sequence>
<dbReference type="AlphaFoldDB" id="A0A8H9HJN3"/>
<evidence type="ECO:0000313" key="2">
    <source>
        <dbReference type="EMBL" id="GGU69942.1"/>
    </source>
</evidence>
<gene>
    <name evidence="2" type="ORF">GCM10010227_24860</name>
    <name evidence="1" type="ORF">Sgou_29640</name>
</gene>
<name>A0A8H9HJN3_9ACTN</name>